<organism evidence="1 2">
    <name type="scientific">Hibiscus sabdariffa</name>
    <name type="common">roselle</name>
    <dbReference type="NCBI Taxonomy" id="183260"/>
    <lineage>
        <taxon>Eukaryota</taxon>
        <taxon>Viridiplantae</taxon>
        <taxon>Streptophyta</taxon>
        <taxon>Embryophyta</taxon>
        <taxon>Tracheophyta</taxon>
        <taxon>Spermatophyta</taxon>
        <taxon>Magnoliopsida</taxon>
        <taxon>eudicotyledons</taxon>
        <taxon>Gunneridae</taxon>
        <taxon>Pentapetalae</taxon>
        <taxon>rosids</taxon>
        <taxon>malvids</taxon>
        <taxon>Malvales</taxon>
        <taxon>Malvaceae</taxon>
        <taxon>Malvoideae</taxon>
        <taxon>Hibiscus</taxon>
    </lineage>
</organism>
<accession>A0ABR2DR63</accession>
<name>A0ABR2DR63_9ROSI</name>
<evidence type="ECO:0000313" key="1">
    <source>
        <dbReference type="EMBL" id="KAK8545399.1"/>
    </source>
</evidence>
<proteinExistence type="predicted"/>
<comment type="caution">
    <text evidence="1">The sequence shown here is derived from an EMBL/GenBank/DDBJ whole genome shotgun (WGS) entry which is preliminary data.</text>
</comment>
<dbReference type="Proteomes" id="UP001472677">
    <property type="component" value="Unassembled WGS sequence"/>
</dbReference>
<dbReference type="EMBL" id="JBBPBM010000023">
    <property type="protein sequence ID" value="KAK8545399.1"/>
    <property type="molecule type" value="Genomic_DNA"/>
</dbReference>
<gene>
    <name evidence="1" type="ORF">V6N12_026233</name>
</gene>
<keyword evidence="2" id="KW-1185">Reference proteome</keyword>
<evidence type="ECO:0000313" key="2">
    <source>
        <dbReference type="Proteomes" id="UP001472677"/>
    </source>
</evidence>
<reference evidence="1 2" key="1">
    <citation type="journal article" date="2024" name="G3 (Bethesda)">
        <title>Genome assembly of Hibiscus sabdariffa L. provides insights into metabolisms of medicinal natural products.</title>
        <authorList>
            <person name="Kim T."/>
        </authorList>
    </citation>
    <scope>NUCLEOTIDE SEQUENCE [LARGE SCALE GENOMIC DNA]</scope>
    <source>
        <strain evidence="1">TK-2024</strain>
        <tissue evidence="1">Old leaves</tissue>
    </source>
</reference>
<sequence>MPYGLSVNAMVASKVRDFSTSVETGVKDKNFERIYIQNSISVGEEIHTDEDENSRKNIREGLEEGTNGVSIDSDMEKEAWNLLRDAVVMYCGYPVGLVQWLQTAFELPSCFHS</sequence>
<protein>
    <submittedName>
        <fullName evidence="1">Uncharacterized protein</fullName>
    </submittedName>
</protein>